<dbReference type="FunFam" id="1.10.540.10:FF:000027">
    <property type="entry name" value="Putative acyl-CoA dehydrogenase"/>
    <property type="match status" value="1"/>
</dbReference>
<evidence type="ECO:0000259" key="9">
    <source>
        <dbReference type="Pfam" id="PF02771"/>
    </source>
</evidence>
<dbReference type="InterPro" id="IPR009075">
    <property type="entry name" value="AcylCo_DH/oxidase_C"/>
</dbReference>
<name>A0A2B7WTP6_9EURO</name>
<feature type="domain" description="Acyl-CoA dehydrogenase/oxidase C-terminal" evidence="7">
    <location>
        <begin position="280"/>
        <end position="435"/>
    </location>
</feature>
<dbReference type="Pfam" id="PF02771">
    <property type="entry name" value="Acyl-CoA_dh_N"/>
    <property type="match status" value="1"/>
</dbReference>
<evidence type="ECO:0000313" key="11">
    <source>
        <dbReference type="Proteomes" id="UP000224080"/>
    </source>
</evidence>
<feature type="domain" description="Acyl-CoA dehydrogenase/oxidase N-terminal" evidence="9">
    <location>
        <begin position="52"/>
        <end position="164"/>
    </location>
</feature>
<dbReference type="Gene3D" id="1.10.540.10">
    <property type="entry name" value="Acyl-CoA dehydrogenase/oxidase, N-terminal domain"/>
    <property type="match status" value="1"/>
</dbReference>
<evidence type="ECO:0000259" key="8">
    <source>
        <dbReference type="Pfam" id="PF02770"/>
    </source>
</evidence>
<evidence type="ECO:0000256" key="3">
    <source>
        <dbReference type="ARBA" id="ARBA00022630"/>
    </source>
</evidence>
<keyword evidence="3 6" id="KW-0285">Flavoprotein</keyword>
<dbReference type="FunFam" id="1.20.140.10:FF:000012">
    <property type="entry name" value="Acyl-CoA dehydrogenase fadE12"/>
    <property type="match status" value="1"/>
</dbReference>
<keyword evidence="4 6" id="KW-0274">FAD</keyword>
<evidence type="ECO:0000256" key="4">
    <source>
        <dbReference type="ARBA" id="ARBA00022827"/>
    </source>
</evidence>
<dbReference type="InterPro" id="IPR009100">
    <property type="entry name" value="AcylCoA_DH/oxidase_NM_dom_sf"/>
</dbReference>
<dbReference type="EMBL" id="PDNC01000095">
    <property type="protein sequence ID" value="PGG99827.1"/>
    <property type="molecule type" value="Genomic_DNA"/>
</dbReference>
<dbReference type="GO" id="GO:0005737">
    <property type="term" value="C:cytoplasm"/>
    <property type="evidence" value="ECO:0007669"/>
    <property type="project" value="TreeGrafter"/>
</dbReference>
<proteinExistence type="inferred from homology"/>
<dbReference type="InterPro" id="IPR046373">
    <property type="entry name" value="Acyl-CoA_Oxase/DH_mid-dom_sf"/>
</dbReference>
<dbReference type="InterPro" id="IPR036250">
    <property type="entry name" value="AcylCo_DH-like_C"/>
</dbReference>
<dbReference type="PANTHER" id="PTHR48083:SF1">
    <property type="entry name" value="DEHYDROGENASE, PUTATIVE (AFU_ORTHOLOGUE AFUA_7G06510)-RELATED"/>
    <property type="match status" value="1"/>
</dbReference>
<evidence type="ECO:0000313" key="10">
    <source>
        <dbReference type="EMBL" id="PGG99827.1"/>
    </source>
</evidence>
<sequence length="443" mass="48438">MASRLLSRSLLSCSRRQVPITRTAAGKRQCLQERSFSASSSSRIMELSCFSQTQLMVRDAISKICSNFPDEYWAAHDESGEYPHELHTALAKDGWIGIALPEELGGAGLGISEATMMLQTIAQSGAGLAGAQSIHANVYATQPVAKFATEGQRQQMLPGLIAGDYRVCFGVTEPNTGLETLKLRTEAIKDGDSYRVSGQKIWISSAQVAKRMVLLARTTPLEDVKKPSEGLSLFFIDFDKDAPGLDLRKIKKMGGRSVDANEVFFDNYRIPADSLIGKEGDGFKIVLHGMNAERCLLAGEALGLGYIALEKAAKYAKERVVFGRPIGQNQGIAHPLADAYMNLEAAKLATYHATRLYDASKTDRSITQKAVGVACNSAKYLAAEAAFTACERAVLAHGGMGYAQEYHVERYLRECFVPRIAPVSREMIMNYVSEKVLDLPRSY</sequence>
<evidence type="ECO:0000256" key="2">
    <source>
        <dbReference type="ARBA" id="ARBA00009347"/>
    </source>
</evidence>
<evidence type="ECO:0000256" key="5">
    <source>
        <dbReference type="ARBA" id="ARBA00023002"/>
    </source>
</evidence>
<evidence type="ECO:0000259" key="7">
    <source>
        <dbReference type="Pfam" id="PF00441"/>
    </source>
</evidence>
<dbReference type="InterPro" id="IPR013786">
    <property type="entry name" value="AcylCoA_DH/ox_N"/>
</dbReference>
<dbReference type="Pfam" id="PF02770">
    <property type="entry name" value="Acyl-CoA_dh_M"/>
    <property type="match status" value="1"/>
</dbReference>
<dbReference type="InterPro" id="IPR037069">
    <property type="entry name" value="AcylCoA_DH/ox_N_sf"/>
</dbReference>
<keyword evidence="11" id="KW-1185">Reference proteome</keyword>
<dbReference type="AlphaFoldDB" id="A0A2B7WTP6"/>
<dbReference type="STRING" id="2060905.A0A2B7WTP6"/>
<accession>A0A2B7WTP6</accession>
<organism evidence="10 11">
    <name type="scientific">Blastomyces parvus</name>
    <dbReference type="NCBI Taxonomy" id="2060905"/>
    <lineage>
        <taxon>Eukaryota</taxon>
        <taxon>Fungi</taxon>
        <taxon>Dikarya</taxon>
        <taxon>Ascomycota</taxon>
        <taxon>Pezizomycotina</taxon>
        <taxon>Eurotiomycetes</taxon>
        <taxon>Eurotiomycetidae</taxon>
        <taxon>Onygenales</taxon>
        <taxon>Ajellomycetaceae</taxon>
        <taxon>Blastomyces</taxon>
    </lineage>
</organism>
<comment type="caution">
    <text evidence="10">The sequence shown here is derived from an EMBL/GenBank/DDBJ whole genome shotgun (WGS) entry which is preliminary data.</text>
</comment>
<dbReference type="GO" id="GO:0003995">
    <property type="term" value="F:acyl-CoA dehydrogenase activity"/>
    <property type="evidence" value="ECO:0007669"/>
    <property type="project" value="TreeGrafter"/>
</dbReference>
<dbReference type="GO" id="GO:0050660">
    <property type="term" value="F:flavin adenine dinucleotide binding"/>
    <property type="evidence" value="ECO:0007669"/>
    <property type="project" value="InterPro"/>
</dbReference>
<dbReference type="SUPFAM" id="SSF56645">
    <property type="entry name" value="Acyl-CoA dehydrogenase NM domain-like"/>
    <property type="match status" value="1"/>
</dbReference>
<dbReference type="SUPFAM" id="SSF47203">
    <property type="entry name" value="Acyl-CoA dehydrogenase C-terminal domain-like"/>
    <property type="match status" value="1"/>
</dbReference>
<dbReference type="InterPro" id="IPR006091">
    <property type="entry name" value="Acyl-CoA_Oxase/DH_mid-dom"/>
</dbReference>
<comment type="cofactor">
    <cofactor evidence="1 6">
        <name>FAD</name>
        <dbReference type="ChEBI" id="CHEBI:57692"/>
    </cofactor>
</comment>
<dbReference type="PANTHER" id="PTHR48083">
    <property type="entry name" value="MEDIUM-CHAIN SPECIFIC ACYL-COA DEHYDROGENASE, MITOCHONDRIAL-RELATED"/>
    <property type="match status" value="1"/>
</dbReference>
<feature type="domain" description="Acyl-CoA oxidase/dehydrogenase middle" evidence="8">
    <location>
        <begin position="168"/>
        <end position="267"/>
    </location>
</feature>
<gene>
    <name evidence="10" type="ORF">GX51_06119</name>
</gene>
<dbReference type="Gene3D" id="1.20.140.10">
    <property type="entry name" value="Butyryl-CoA Dehydrogenase, subunit A, domain 3"/>
    <property type="match status" value="1"/>
</dbReference>
<evidence type="ECO:0000256" key="1">
    <source>
        <dbReference type="ARBA" id="ARBA00001974"/>
    </source>
</evidence>
<comment type="similarity">
    <text evidence="2 6">Belongs to the acyl-CoA dehydrogenase family.</text>
</comment>
<evidence type="ECO:0000256" key="6">
    <source>
        <dbReference type="RuleBase" id="RU362125"/>
    </source>
</evidence>
<dbReference type="OrthoDB" id="435240at2759"/>
<dbReference type="GO" id="GO:0033539">
    <property type="term" value="P:fatty acid beta-oxidation using acyl-CoA dehydrogenase"/>
    <property type="evidence" value="ECO:0007669"/>
    <property type="project" value="TreeGrafter"/>
</dbReference>
<reference evidence="10 11" key="1">
    <citation type="submission" date="2017-10" db="EMBL/GenBank/DDBJ databases">
        <title>Comparative genomics in systemic dimorphic fungi from Ajellomycetaceae.</title>
        <authorList>
            <person name="Munoz J.F."/>
            <person name="Mcewen J.G."/>
            <person name="Clay O.K."/>
            <person name="Cuomo C.A."/>
        </authorList>
    </citation>
    <scope>NUCLEOTIDE SEQUENCE [LARGE SCALE GENOMIC DNA]</scope>
    <source>
        <strain evidence="10 11">UAMH130</strain>
    </source>
</reference>
<dbReference type="Gene3D" id="2.40.110.10">
    <property type="entry name" value="Butyryl-CoA Dehydrogenase, subunit A, domain 2"/>
    <property type="match status" value="1"/>
</dbReference>
<keyword evidence="5 6" id="KW-0560">Oxidoreductase</keyword>
<dbReference type="InterPro" id="IPR050741">
    <property type="entry name" value="Acyl-CoA_dehydrogenase"/>
</dbReference>
<dbReference type="Pfam" id="PF00441">
    <property type="entry name" value="Acyl-CoA_dh_1"/>
    <property type="match status" value="1"/>
</dbReference>
<protein>
    <submittedName>
        <fullName evidence="10">Acyl-CoA dehydrogenase</fullName>
    </submittedName>
</protein>
<dbReference type="Proteomes" id="UP000224080">
    <property type="component" value="Unassembled WGS sequence"/>
</dbReference>
<dbReference type="FunFam" id="2.40.110.10:FF:000014">
    <property type="entry name" value="Probable acyl-CoA dehydrogenase"/>
    <property type="match status" value="1"/>
</dbReference>